<dbReference type="Gene3D" id="3.40.50.1820">
    <property type="entry name" value="alpha/beta hydrolase"/>
    <property type="match status" value="1"/>
</dbReference>
<dbReference type="EMBL" id="QQTP01000020">
    <property type="protein sequence ID" value="RDJ20308.1"/>
    <property type="molecule type" value="Genomic_DNA"/>
</dbReference>
<keyword evidence="3" id="KW-1185">Reference proteome</keyword>
<protein>
    <submittedName>
        <fullName evidence="2">Alpha/beta hydrolase</fullName>
    </submittedName>
</protein>
<sequence length="322" mass="34547">MRRGPSPSSTPRYEGSVEMTFSTEDERLLAHALPETRRVEVYSTHFADGHGQLEYREAGAPDNPAILLLHGIGSSSAGYRAQFAGLQDRYRLIAWNAPGYGATTPLADLRPSCSHYVEIVTELLVALGVSRLSGIVGSSWGSVIATAFAARQGASVDALVLSAPNTARRIAQTVEQREQARAAALQAASASFEQSREVIADRLLAPAAAASVRSHALRLRDGVTLAGWEQAINMLFTVFTPELLPTITSRIALIVGADDRVAPEAQHAAVLRAVRPDMNYYRLDGVGHLPKLEAPVGFNAIVDECVRSSGTAGLSRRDSRHV</sequence>
<comment type="caution">
    <text evidence="2">The sequence shown here is derived from an EMBL/GenBank/DDBJ whole genome shotgun (WGS) entry which is preliminary data.</text>
</comment>
<dbReference type="OrthoDB" id="9804723at2"/>
<dbReference type="PANTHER" id="PTHR43798">
    <property type="entry name" value="MONOACYLGLYCEROL LIPASE"/>
    <property type="match status" value="1"/>
</dbReference>
<dbReference type="PANTHER" id="PTHR43798:SF33">
    <property type="entry name" value="HYDROLASE, PUTATIVE (AFU_ORTHOLOGUE AFUA_2G14860)-RELATED"/>
    <property type="match status" value="1"/>
</dbReference>
<dbReference type="AlphaFoldDB" id="A0A370KZ95"/>
<dbReference type="GO" id="GO:0016787">
    <property type="term" value="F:hydrolase activity"/>
    <property type="evidence" value="ECO:0007669"/>
    <property type="project" value="UniProtKB-KW"/>
</dbReference>
<dbReference type="Pfam" id="PF00561">
    <property type="entry name" value="Abhydrolase_1"/>
    <property type="match status" value="1"/>
</dbReference>
<dbReference type="InterPro" id="IPR050266">
    <property type="entry name" value="AB_hydrolase_sf"/>
</dbReference>
<evidence type="ECO:0000313" key="2">
    <source>
        <dbReference type="EMBL" id="RDJ20308.1"/>
    </source>
</evidence>
<name>A0A370KZ95_9HYPH</name>
<evidence type="ECO:0000313" key="3">
    <source>
        <dbReference type="Proteomes" id="UP000255207"/>
    </source>
</evidence>
<dbReference type="SUPFAM" id="SSF53474">
    <property type="entry name" value="alpha/beta-Hydrolases"/>
    <property type="match status" value="1"/>
</dbReference>
<dbReference type="GO" id="GO:0016020">
    <property type="term" value="C:membrane"/>
    <property type="evidence" value="ECO:0007669"/>
    <property type="project" value="TreeGrafter"/>
</dbReference>
<feature type="domain" description="AB hydrolase-1" evidence="1">
    <location>
        <begin position="64"/>
        <end position="295"/>
    </location>
</feature>
<dbReference type="PRINTS" id="PR00111">
    <property type="entry name" value="ABHYDROLASE"/>
</dbReference>
<dbReference type="InterPro" id="IPR000073">
    <property type="entry name" value="AB_hydrolase_1"/>
</dbReference>
<reference evidence="3" key="1">
    <citation type="submission" date="2018-07" db="EMBL/GenBank/DDBJ databases">
        <authorList>
            <person name="Safronova V.I."/>
            <person name="Chirak E.R."/>
            <person name="Sazanova A.L."/>
        </authorList>
    </citation>
    <scope>NUCLEOTIDE SEQUENCE [LARGE SCALE GENOMIC DNA]</scope>
    <source>
        <strain evidence="3">RCAM04685</strain>
    </source>
</reference>
<accession>A0A370KZ95</accession>
<dbReference type="Proteomes" id="UP000255207">
    <property type="component" value="Unassembled WGS sequence"/>
</dbReference>
<proteinExistence type="predicted"/>
<organism evidence="2 3">
    <name type="scientific">Bosea caraganae</name>
    <dbReference type="NCBI Taxonomy" id="2763117"/>
    <lineage>
        <taxon>Bacteria</taxon>
        <taxon>Pseudomonadati</taxon>
        <taxon>Pseudomonadota</taxon>
        <taxon>Alphaproteobacteria</taxon>
        <taxon>Hyphomicrobiales</taxon>
        <taxon>Boseaceae</taxon>
        <taxon>Bosea</taxon>
    </lineage>
</organism>
<keyword evidence="2" id="KW-0378">Hydrolase</keyword>
<gene>
    <name evidence="2" type="ORF">DWE98_25445</name>
</gene>
<evidence type="ECO:0000259" key="1">
    <source>
        <dbReference type="Pfam" id="PF00561"/>
    </source>
</evidence>
<dbReference type="InterPro" id="IPR029058">
    <property type="entry name" value="AB_hydrolase_fold"/>
</dbReference>